<dbReference type="EMBL" id="LRGB01007425">
    <property type="protein sequence ID" value="KZS01183.1"/>
    <property type="molecule type" value="Genomic_DNA"/>
</dbReference>
<evidence type="ECO:0000256" key="1">
    <source>
        <dbReference type="SAM" id="MobiDB-lite"/>
    </source>
</evidence>
<proteinExistence type="predicted"/>
<protein>
    <submittedName>
        <fullName evidence="2">Coiled-coil domain-containing protein 39</fullName>
    </submittedName>
</protein>
<gene>
    <name evidence="2" type="ORF">APZ42_002234</name>
</gene>
<keyword evidence="3" id="KW-1185">Reference proteome</keyword>
<reference evidence="2 3" key="1">
    <citation type="submission" date="2016-03" db="EMBL/GenBank/DDBJ databases">
        <title>EvidentialGene: Evidence-directed Construction of Genes on Genomes.</title>
        <authorList>
            <person name="Gilbert D.G."/>
            <person name="Choi J.-H."/>
            <person name="Mockaitis K."/>
            <person name="Colbourne J."/>
            <person name="Pfrender M."/>
        </authorList>
    </citation>
    <scope>NUCLEOTIDE SEQUENCE [LARGE SCALE GENOMIC DNA]</scope>
    <source>
        <strain evidence="2 3">Xinb3</strain>
        <tissue evidence="2">Complete organism</tissue>
    </source>
</reference>
<organism evidence="2 3">
    <name type="scientific">Daphnia magna</name>
    <dbReference type="NCBI Taxonomy" id="35525"/>
    <lineage>
        <taxon>Eukaryota</taxon>
        <taxon>Metazoa</taxon>
        <taxon>Ecdysozoa</taxon>
        <taxon>Arthropoda</taxon>
        <taxon>Crustacea</taxon>
        <taxon>Branchiopoda</taxon>
        <taxon>Diplostraca</taxon>
        <taxon>Cladocera</taxon>
        <taxon>Anomopoda</taxon>
        <taxon>Daphniidae</taxon>
        <taxon>Daphnia</taxon>
    </lineage>
</organism>
<name>A0A164IEV1_9CRUS</name>
<accession>A0A164IEV1</accession>
<feature type="region of interest" description="Disordered" evidence="1">
    <location>
        <begin position="44"/>
        <end position="70"/>
    </location>
</feature>
<feature type="compositionally biased region" description="Low complexity" evidence="1">
    <location>
        <begin position="50"/>
        <end position="64"/>
    </location>
</feature>
<dbReference type="Proteomes" id="UP000076858">
    <property type="component" value="Unassembled WGS sequence"/>
</dbReference>
<dbReference type="OrthoDB" id="420518at2759"/>
<comment type="caution">
    <text evidence="2">The sequence shown here is derived from an EMBL/GenBank/DDBJ whole genome shotgun (WGS) entry which is preliminary data.</text>
</comment>
<dbReference type="AlphaFoldDB" id="A0A164IEV1"/>
<sequence>MFTLTECDPDMKTALVKIMEETVANDSREIKELVLPAPPNKTRLEITDFPHSSSSVTPPLSMSSNISGKP</sequence>
<evidence type="ECO:0000313" key="2">
    <source>
        <dbReference type="EMBL" id="KZS01183.1"/>
    </source>
</evidence>
<evidence type="ECO:0000313" key="3">
    <source>
        <dbReference type="Proteomes" id="UP000076858"/>
    </source>
</evidence>